<gene>
    <name evidence="1" type="ORF">HPB47_011962</name>
</gene>
<reference evidence="1 2" key="1">
    <citation type="journal article" date="2020" name="Cell">
        <title>Large-Scale Comparative Analyses of Tick Genomes Elucidate Their Genetic Diversity and Vector Capacities.</title>
        <authorList>
            <consortium name="Tick Genome and Microbiome Consortium (TIGMIC)"/>
            <person name="Jia N."/>
            <person name="Wang J."/>
            <person name="Shi W."/>
            <person name="Du L."/>
            <person name="Sun Y."/>
            <person name="Zhan W."/>
            <person name="Jiang J.F."/>
            <person name="Wang Q."/>
            <person name="Zhang B."/>
            <person name="Ji P."/>
            <person name="Bell-Sakyi L."/>
            <person name="Cui X.M."/>
            <person name="Yuan T.T."/>
            <person name="Jiang B.G."/>
            <person name="Yang W.F."/>
            <person name="Lam T.T."/>
            <person name="Chang Q.C."/>
            <person name="Ding S.J."/>
            <person name="Wang X.J."/>
            <person name="Zhu J.G."/>
            <person name="Ruan X.D."/>
            <person name="Zhao L."/>
            <person name="Wei J.T."/>
            <person name="Ye R.Z."/>
            <person name="Que T.C."/>
            <person name="Du C.H."/>
            <person name="Zhou Y.H."/>
            <person name="Cheng J.X."/>
            <person name="Dai P.F."/>
            <person name="Guo W.B."/>
            <person name="Han X.H."/>
            <person name="Huang E.J."/>
            <person name="Li L.F."/>
            <person name="Wei W."/>
            <person name="Gao Y.C."/>
            <person name="Liu J.Z."/>
            <person name="Shao H.Z."/>
            <person name="Wang X."/>
            <person name="Wang C.C."/>
            <person name="Yang T.C."/>
            <person name="Huo Q.B."/>
            <person name="Li W."/>
            <person name="Chen H.Y."/>
            <person name="Chen S.E."/>
            <person name="Zhou L.G."/>
            <person name="Ni X.B."/>
            <person name="Tian J.H."/>
            <person name="Sheng Y."/>
            <person name="Liu T."/>
            <person name="Pan Y.S."/>
            <person name="Xia L.Y."/>
            <person name="Li J."/>
            <person name="Zhao F."/>
            <person name="Cao W.C."/>
        </authorList>
    </citation>
    <scope>NUCLEOTIDE SEQUENCE [LARGE SCALE GENOMIC DNA]</scope>
    <source>
        <strain evidence="1">Iper-2018</strain>
    </source>
</reference>
<accession>A0AC60NUY8</accession>
<comment type="caution">
    <text evidence="1">The sequence shown here is derived from an EMBL/GenBank/DDBJ whole genome shotgun (WGS) entry which is preliminary data.</text>
</comment>
<evidence type="ECO:0000313" key="1">
    <source>
        <dbReference type="EMBL" id="KAG0410898.1"/>
    </source>
</evidence>
<evidence type="ECO:0000313" key="2">
    <source>
        <dbReference type="Proteomes" id="UP000805193"/>
    </source>
</evidence>
<organism evidence="1 2">
    <name type="scientific">Ixodes persulcatus</name>
    <name type="common">Taiga tick</name>
    <dbReference type="NCBI Taxonomy" id="34615"/>
    <lineage>
        <taxon>Eukaryota</taxon>
        <taxon>Metazoa</taxon>
        <taxon>Ecdysozoa</taxon>
        <taxon>Arthropoda</taxon>
        <taxon>Chelicerata</taxon>
        <taxon>Arachnida</taxon>
        <taxon>Acari</taxon>
        <taxon>Parasitiformes</taxon>
        <taxon>Ixodida</taxon>
        <taxon>Ixodoidea</taxon>
        <taxon>Ixodidae</taxon>
        <taxon>Ixodinae</taxon>
        <taxon>Ixodes</taxon>
    </lineage>
</organism>
<protein>
    <submittedName>
        <fullName evidence="1">Uncharacterized protein</fullName>
    </submittedName>
</protein>
<feature type="non-terminal residue" evidence="1">
    <location>
        <position position="1"/>
    </location>
</feature>
<dbReference type="Proteomes" id="UP000805193">
    <property type="component" value="Unassembled WGS sequence"/>
</dbReference>
<proteinExistence type="predicted"/>
<sequence>YQEFMALRERFVTAKFVVALSGQLIQEATQAAQKDPGALAQMASDLASWLSKNELNGIALTEQPLVNPSIGHVISMVKAFQAALEGLGAPKPALIYGGYLIPKQNSDRTFIKLIRKLVKLVDIFVLETHYHEEEQFCKLVYPSIYVGEGDPLPSLPIKTALFWMEMIREEDDLSSTSKMCFSLSLVTLSFDLTANARPTAGSWCTGRHWINYGDVSRAMDVFHGVCVAAYNVDQDDNEAHCDGVTRFPRLQAIRNVQNTHVDREFYGVQKKKESAVLICIVGELTSEQDRYPTEHCTHIIYKDMVFFGEHKSFRPKEKEHGFQAFKQLGAQSKAQLLIALDPQEVADFYMPLWRNPRKLGHFTRSAAEWLNAYGFDGIAILDQNAASIADVKRFLPVVKRIFDVFDTQDRKLSIVLGLNLEEHTNTPENVAEAFEEIATYLDYLIIQTHHMRSTPCNVSLTSAFLEHEALSSTVPVRTAISWMRILHVENETNVKLCFSLNMATVTFKTKDSGDGTICKSERWSNYRDSCLTTEDFKAPVKVQGSLSLYRSSKNSWQTFENEDTVREKVERAVTLYPGVCVAAFYVEHEDSTGTCAPRFSRIAEISKALKRGPLLNLKELVPPKALNNVLCPSLPVASADVYLENIGVNCGRFVLRAFVNGIKKAHNLICIMSEKTNEREQYPEKLCDFVVYMDLSYNGQEDKLVPKGNGSGFALFTSLVQQRAGNHLVAVSHDDIRECMDKWKDPLSLSHFVVTTTAWIIKNKFDGLAFLDLLVISDQIPVILKMLQKFHEAFKENGSRTLLLMFGMQLKAFKSSVEEFLANLQHISKVVDYTILETHHFRPAPTCNLLMPNSFRVYTDLADTLPIITALDWAKQLQSLVVPPPNVCFSLNLAALHYELKSTSIRIGAPCQSETLVRYNQTCKGQDWAGPVLDDKSMAAFRYRGNQWQSFQNEDSITKMMRLVLKVNPSACVAAYFVDYEDYRGDCIKDKPFPRLSAVRRVLDQVVNH</sequence>
<keyword evidence="2" id="KW-1185">Reference proteome</keyword>
<name>A0AC60NUY8_IXOPE</name>
<dbReference type="EMBL" id="JABSTQ010011474">
    <property type="protein sequence ID" value="KAG0410898.1"/>
    <property type="molecule type" value="Genomic_DNA"/>
</dbReference>